<dbReference type="Gene3D" id="3.40.50.2000">
    <property type="entry name" value="Glycogen Phosphorylase B"/>
    <property type="match status" value="2"/>
</dbReference>
<dbReference type="Pfam" id="PF13439">
    <property type="entry name" value="Glyco_transf_4"/>
    <property type="match status" value="1"/>
</dbReference>
<evidence type="ECO:0000313" key="3">
    <source>
        <dbReference type="EMBL" id="OGZ58283.1"/>
    </source>
</evidence>
<dbReference type="InterPro" id="IPR028098">
    <property type="entry name" value="Glyco_trans_4-like_N"/>
</dbReference>
<feature type="domain" description="Glycosyltransferase subfamily 4-like N-terminal" evidence="2">
    <location>
        <begin position="19"/>
        <end position="192"/>
    </location>
</feature>
<dbReference type="PANTHER" id="PTHR45947:SF3">
    <property type="entry name" value="SULFOQUINOVOSYL TRANSFERASE SQD2"/>
    <property type="match status" value="1"/>
</dbReference>
<evidence type="ECO:0000313" key="4">
    <source>
        <dbReference type="Proteomes" id="UP000177932"/>
    </source>
</evidence>
<dbReference type="Pfam" id="PF00534">
    <property type="entry name" value="Glycos_transf_1"/>
    <property type="match status" value="1"/>
</dbReference>
<reference evidence="3 4" key="1">
    <citation type="journal article" date="2016" name="Nat. Commun.">
        <title>Thousands of microbial genomes shed light on interconnected biogeochemical processes in an aquifer system.</title>
        <authorList>
            <person name="Anantharaman K."/>
            <person name="Brown C.T."/>
            <person name="Hug L.A."/>
            <person name="Sharon I."/>
            <person name="Castelle C.J."/>
            <person name="Probst A.J."/>
            <person name="Thomas B.C."/>
            <person name="Singh A."/>
            <person name="Wilkins M.J."/>
            <person name="Karaoz U."/>
            <person name="Brodie E.L."/>
            <person name="Williams K.H."/>
            <person name="Hubbard S.S."/>
            <person name="Banfield J.F."/>
        </authorList>
    </citation>
    <scope>NUCLEOTIDE SEQUENCE [LARGE SCALE GENOMIC DNA]</scope>
</reference>
<feature type="domain" description="Glycosyl transferase family 1" evidence="1">
    <location>
        <begin position="214"/>
        <end position="355"/>
    </location>
</feature>
<comment type="caution">
    <text evidence="3">The sequence shown here is derived from an EMBL/GenBank/DDBJ whole genome shotgun (WGS) entry which is preliminary data.</text>
</comment>
<evidence type="ECO:0000259" key="2">
    <source>
        <dbReference type="Pfam" id="PF13439"/>
    </source>
</evidence>
<dbReference type="EMBL" id="MHOD01000012">
    <property type="protein sequence ID" value="OGZ58283.1"/>
    <property type="molecule type" value="Genomic_DNA"/>
</dbReference>
<dbReference type="PANTHER" id="PTHR45947">
    <property type="entry name" value="SULFOQUINOVOSYL TRANSFERASE SQD2"/>
    <property type="match status" value="1"/>
</dbReference>
<proteinExistence type="predicted"/>
<gene>
    <name evidence="3" type="ORF">A2827_02430</name>
</gene>
<dbReference type="STRING" id="1802158.A2827_02430"/>
<dbReference type="Proteomes" id="UP000177932">
    <property type="component" value="Unassembled WGS sequence"/>
</dbReference>
<name>A0A1G2H734_9BACT</name>
<evidence type="ECO:0008006" key="5">
    <source>
        <dbReference type="Google" id="ProtNLM"/>
    </source>
</evidence>
<dbReference type="AlphaFoldDB" id="A0A1G2H734"/>
<dbReference type="InterPro" id="IPR050194">
    <property type="entry name" value="Glycosyltransferase_grp1"/>
</dbReference>
<dbReference type="SUPFAM" id="SSF53756">
    <property type="entry name" value="UDP-Glycosyltransferase/glycogen phosphorylase"/>
    <property type="match status" value="1"/>
</dbReference>
<dbReference type="InterPro" id="IPR001296">
    <property type="entry name" value="Glyco_trans_1"/>
</dbReference>
<evidence type="ECO:0000259" key="1">
    <source>
        <dbReference type="Pfam" id="PF00534"/>
    </source>
</evidence>
<dbReference type="GO" id="GO:0016757">
    <property type="term" value="F:glycosyltransferase activity"/>
    <property type="evidence" value="ECO:0007669"/>
    <property type="project" value="InterPro"/>
</dbReference>
<organism evidence="3 4">
    <name type="scientific">Candidatus Spechtbacteria bacterium RIFCSPHIGHO2_01_FULL_43_30</name>
    <dbReference type="NCBI Taxonomy" id="1802158"/>
    <lineage>
        <taxon>Bacteria</taxon>
        <taxon>Candidatus Spechtiibacteriota</taxon>
    </lineage>
</organism>
<sequence length="384" mass="43994">MSGLKKKRIAIVHDYLLRMGGAERVLKVFHEMFPQAPIYCVVYDRNFVNRFLGDANVAGSFLQKTPSFLRKKYKYLSFLIPSAVEALDLSGFDIIISSSSAFSKGVITRPDSIHICYCHTPTRFLWDWTHPYSEQLSKKGVLSVFAKITLHALRIWDHQSARRVDHFIANSENVAKRIEKYYKRNSSVIYPPSDCLLENAEFQANDRGGLYASGSDPYYLIVSQLRPYKRIDIAIEAFKKLGYRLVVIGDGTEKFALKRMCKGFKNLNILGYVGDDILREYYANCKALIFPGEEDFGISMVEAMCFGKPVLALRRGGAKEIVVEGVTGEFFDDSHPVLLADGVRRLNENMANYNRAEIMERAKRFSRNRFEEKIYEFIDDVISR</sequence>
<protein>
    <recommendedName>
        <fullName evidence="5">Glycosyl transferase family 1 domain-containing protein</fullName>
    </recommendedName>
</protein>
<accession>A0A1G2H734</accession>